<dbReference type="GO" id="GO:0065002">
    <property type="term" value="P:intracellular protein transmembrane transport"/>
    <property type="evidence" value="ECO:0007669"/>
    <property type="project" value="UniProtKB-UniRule"/>
</dbReference>
<dbReference type="Proteomes" id="UP000183206">
    <property type="component" value="Unassembled WGS sequence"/>
</dbReference>
<comment type="similarity">
    <text evidence="9">Belongs to the SecE/SEC61-gamma family.</text>
</comment>
<dbReference type="PANTHER" id="PTHR33910:SF1">
    <property type="entry name" value="PROTEIN TRANSLOCASE SUBUNIT SECE"/>
    <property type="match status" value="1"/>
</dbReference>
<dbReference type="GO" id="GO:0005886">
    <property type="term" value="C:plasma membrane"/>
    <property type="evidence" value="ECO:0007669"/>
    <property type="project" value="UniProtKB-SubCell"/>
</dbReference>
<dbReference type="GO" id="GO:0006605">
    <property type="term" value="P:protein targeting"/>
    <property type="evidence" value="ECO:0007669"/>
    <property type="project" value="UniProtKB-UniRule"/>
</dbReference>
<evidence type="ECO:0000256" key="7">
    <source>
        <dbReference type="ARBA" id="ARBA00023010"/>
    </source>
</evidence>
<keyword evidence="8 9" id="KW-0472">Membrane</keyword>
<dbReference type="Pfam" id="PF00584">
    <property type="entry name" value="SecE"/>
    <property type="match status" value="1"/>
</dbReference>
<dbReference type="InterPro" id="IPR038379">
    <property type="entry name" value="SecE_sf"/>
</dbReference>
<keyword evidence="5 9" id="KW-0653">Protein transport</keyword>
<keyword evidence="4 9" id="KW-0812">Transmembrane</keyword>
<dbReference type="STRING" id="1805282.AUJ44_01965"/>
<keyword evidence="2 9" id="KW-0813">Transport</keyword>
<evidence type="ECO:0000313" key="11">
    <source>
        <dbReference type="Proteomes" id="UP000183206"/>
    </source>
</evidence>
<dbReference type="Gene3D" id="1.20.5.1030">
    <property type="entry name" value="Preprotein translocase secy subunit"/>
    <property type="match status" value="1"/>
</dbReference>
<keyword evidence="3 9" id="KW-1003">Cell membrane</keyword>
<evidence type="ECO:0000313" key="10">
    <source>
        <dbReference type="EMBL" id="OIO32666.1"/>
    </source>
</evidence>
<gene>
    <name evidence="9" type="primary">secE</name>
    <name evidence="10" type="ORF">AUJ44_01965</name>
</gene>
<sequence>MIYSPPRAVFNKNDNVMKVIDYFRDTKGELKHVSWPTRHQTIYFTIVVIVISVGTAAFLGFFDFAFIVFFGKIIGVAR</sequence>
<evidence type="ECO:0000256" key="8">
    <source>
        <dbReference type="ARBA" id="ARBA00023136"/>
    </source>
</evidence>
<evidence type="ECO:0000256" key="6">
    <source>
        <dbReference type="ARBA" id="ARBA00022989"/>
    </source>
</evidence>
<organism evidence="10 11">
    <name type="scientific">Candidatus Nomurabacteria bacterium CG1_02_47_685</name>
    <dbReference type="NCBI Taxonomy" id="1805282"/>
    <lineage>
        <taxon>Bacteria</taxon>
        <taxon>Candidatus Nomuraibacteriota</taxon>
    </lineage>
</organism>
<evidence type="ECO:0000256" key="1">
    <source>
        <dbReference type="ARBA" id="ARBA00004370"/>
    </source>
</evidence>
<accession>A0A1J4V676</accession>
<dbReference type="NCBIfam" id="TIGR00964">
    <property type="entry name" value="secE_bact"/>
    <property type="match status" value="1"/>
</dbReference>
<dbReference type="GO" id="GO:0009306">
    <property type="term" value="P:protein secretion"/>
    <property type="evidence" value="ECO:0007669"/>
    <property type="project" value="UniProtKB-UniRule"/>
</dbReference>
<keyword evidence="7 9" id="KW-0811">Translocation</keyword>
<reference evidence="10 11" key="1">
    <citation type="journal article" date="2016" name="Environ. Microbiol.">
        <title>Genomic resolution of a cold subsurface aquifer community provides metabolic insights for novel microbes adapted to high CO concentrations.</title>
        <authorList>
            <person name="Probst A.J."/>
            <person name="Castelle C.J."/>
            <person name="Singh A."/>
            <person name="Brown C.T."/>
            <person name="Anantharaman K."/>
            <person name="Sharon I."/>
            <person name="Hug L.A."/>
            <person name="Burstein D."/>
            <person name="Emerson J.B."/>
            <person name="Thomas B.C."/>
            <person name="Banfield J.F."/>
        </authorList>
    </citation>
    <scope>NUCLEOTIDE SEQUENCE [LARGE SCALE GENOMIC DNA]</scope>
    <source>
        <strain evidence="10">CG1_02_47_685</strain>
    </source>
</reference>
<name>A0A1J4V676_9BACT</name>
<evidence type="ECO:0000256" key="5">
    <source>
        <dbReference type="ARBA" id="ARBA00022927"/>
    </source>
</evidence>
<evidence type="ECO:0000256" key="2">
    <source>
        <dbReference type="ARBA" id="ARBA00022448"/>
    </source>
</evidence>
<dbReference type="InterPro" id="IPR001901">
    <property type="entry name" value="Translocase_SecE/Sec61-g"/>
</dbReference>
<evidence type="ECO:0000256" key="9">
    <source>
        <dbReference type="HAMAP-Rule" id="MF_00422"/>
    </source>
</evidence>
<dbReference type="AlphaFoldDB" id="A0A1J4V676"/>
<dbReference type="PANTHER" id="PTHR33910">
    <property type="entry name" value="PROTEIN TRANSLOCASE SUBUNIT SECE"/>
    <property type="match status" value="1"/>
</dbReference>
<comment type="caution">
    <text evidence="10">The sequence shown here is derived from an EMBL/GenBank/DDBJ whole genome shotgun (WGS) entry which is preliminary data.</text>
</comment>
<proteinExistence type="inferred from homology"/>
<dbReference type="HAMAP" id="MF_00422">
    <property type="entry name" value="SecE"/>
    <property type="match status" value="1"/>
</dbReference>
<feature type="transmembrane region" description="Helical" evidence="9">
    <location>
        <begin position="42"/>
        <end position="70"/>
    </location>
</feature>
<dbReference type="GO" id="GO:0008320">
    <property type="term" value="F:protein transmembrane transporter activity"/>
    <property type="evidence" value="ECO:0007669"/>
    <property type="project" value="UniProtKB-UniRule"/>
</dbReference>
<protein>
    <recommendedName>
        <fullName evidence="9">Protein translocase subunit SecE</fullName>
    </recommendedName>
</protein>
<comment type="function">
    <text evidence="9">Essential subunit of the Sec protein translocation channel SecYEG. Clamps together the 2 halves of SecY. May contact the channel plug during translocation.</text>
</comment>
<comment type="subunit">
    <text evidence="9">Component of the Sec protein translocase complex. Heterotrimer consisting of SecY, SecE and SecG subunits. The heterotrimers can form oligomers, although 1 heterotrimer is thought to be able to translocate proteins. Interacts with the ribosome. Interacts with SecDF, and other proteins may be involved. Interacts with SecA.</text>
</comment>
<evidence type="ECO:0000256" key="3">
    <source>
        <dbReference type="ARBA" id="ARBA00022475"/>
    </source>
</evidence>
<evidence type="ECO:0000256" key="4">
    <source>
        <dbReference type="ARBA" id="ARBA00022692"/>
    </source>
</evidence>
<dbReference type="EMBL" id="MNVO01000031">
    <property type="protein sequence ID" value="OIO32666.1"/>
    <property type="molecule type" value="Genomic_DNA"/>
</dbReference>
<comment type="subcellular location">
    <subcellularLocation>
        <location evidence="9">Cell membrane</location>
        <topology evidence="9">Single-pass membrane protein</topology>
    </subcellularLocation>
    <subcellularLocation>
        <location evidence="1">Membrane</location>
    </subcellularLocation>
</comment>
<dbReference type="GO" id="GO:0043952">
    <property type="term" value="P:protein transport by the Sec complex"/>
    <property type="evidence" value="ECO:0007669"/>
    <property type="project" value="UniProtKB-UniRule"/>
</dbReference>
<keyword evidence="6 9" id="KW-1133">Transmembrane helix</keyword>
<dbReference type="InterPro" id="IPR005807">
    <property type="entry name" value="SecE_bac"/>
</dbReference>